<organism evidence="1 2">
    <name type="scientific">Lactuca sativa</name>
    <name type="common">Garden lettuce</name>
    <dbReference type="NCBI Taxonomy" id="4236"/>
    <lineage>
        <taxon>Eukaryota</taxon>
        <taxon>Viridiplantae</taxon>
        <taxon>Streptophyta</taxon>
        <taxon>Embryophyta</taxon>
        <taxon>Tracheophyta</taxon>
        <taxon>Spermatophyta</taxon>
        <taxon>Magnoliopsida</taxon>
        <taxon>eudicotyledons</taxon>
        <taxon>Gunneridae</taxon>
        <taxon>Pentapetalae</taxon>
        <taxon>asterids</taxon>
        <taxon>campanulids</taxon>
        <taxon>Asterales</taxon>
        <taxon>Asteraceae</taxon>
        <taxon>Cichorioideae</taxon>
        <taxon>Cichorieae</taxon>
        <taxon>Lactucinae</taxon>
        <taxon>Lactuca</taxon>
    </lineage>
</organism>
<evidence type="ECO:0000313" key="2">
    <source>
        <dbReference type="Proteomes" id="UP000235145"/>
    </source>
</evidence>
<proteinExistence type="predicted"/>
<keyword evidence="2" id="KW-1185">Reference proteome</keyword>
<protein>
    <recommendedName>
        <fullName evidence="3">Retrotransposon gag domain-containing protein</fullName>
    </recommendedName>
</protein>
<comment type="caution">
    <text evidence="1">The sequence shown here is derived from an EMBL/GenBank/DDBJ whole genome shotgun (WGS) entry which is preliminary data.</text>
</comment>
<evidence type="ECO:0000313" key="1">
    <source>
        <dbReference type="EMBL" id="KAJ0198575.1"/>
    </source>
</evidence>
<gene>
    <name evidence="1" type="ORF">LSAT_V11C700368790</name>
</gene>
<dbReference type="EMBL" id="NBSK02000007">
    <property type="protein sequence ID" value="KAJ0198575.1"/>
    <property type="molecule type" value="Genomic_DNA"/>
</dbReference>
<evidence type="ECO:0008006" key="3">
    <source>
        <dbReference type="Google" id="ProtNLM"/>
    </source>
</evidence>
<dbReference type="AlphaFoldDB" id="A0A9R1V2K7"/>
<name>A0A9R1V2K7_LACSA</name>
<sequence length="210" mass="22975">MLAQGIATALAAYEASLNGKIWNNGSGAVGLSHWIEKTKADFQITVCTDDCWVKYATCTMLDSALTWCNNQEKSMGIAKAYEIQALEQELWNLTMQGFEIAACTSRFNELANLCPGMVPSEDKKIKRYIWGLASPVQGLVTASRPSTFDSTLAPPIEKKNILEVSKGSFMGNQRGTPCINKLNQNLCPPMPQLPTVLSHLSPTLGLYLIV</sequence>
<accession>A0A9R1V2K7</accession>
<dbReference type="Proteomes" id="UP000235145">
    <property type="component" value="Unassembled WGS sequence"/>
</dbReference>
<reference evidence="1 2" key="1">
    <citation type="journal article" date="2017" name="Nat. Commun.">
        <title>Genome assembly with in vitro proximity ligation data and whole-genome triplication in lettuce.</title>
        <authorList>
            <person name="Reyes-Chin-Wo S."/>
            <person name="Wang Z."/>
            <person name="Yang X."/>
            <person name="Kozik A."/>
            <person name="Arikit S."/>
            <person name="Song C."/>
            <person name="Xia L."/>
            <person name="Froenicke L."/>
            <person name="Lavelle D.O."/>
            <person name="Truco M.J."/>
            <person name="Xia R."/>
            <person name="Zhu S."/>
            <person name="Xu C."/>
            <person name="Xu H."/>
            <person name="Xu X."/>
            <person name="Cox K."/>
            <person name="Korf I."/>
            <person name="Meyers B.C."/>
            <person name="Michelmore R.W."/>
        </authorList>
    </citation>
    <scope>NUCLEOTIDE SEQUENCE [LARGE SCALE GENOMIC DNA]</scope>
    <source>
        <strain evidence="2">cv. Salinas</strain>
        <tissue evidence="1">Seedlings</tissue>
    </source>
</reference>